<evidence type="ECO:0000313" key="3">
    <source>
        <dbReference type="EMBL" id="KAF9581355.1"/>
    </source>
</evidence>
<dbReference type="Gene3D" id="3.40.30.10">
    <property type="entry name" value="Glutaredoxin"/>
    <property type="match status" value="1"/>
</dbReference>
<sequence>MASPYILSPITDDEFDKLLLDHHQKLLVVIFTTAWCKNCKRLAGAIEQMAEDLSKISTFVHIDVDELLQTVKRYNVTSTPTFALFRGPVFQTSITAALLPKQPTPEQSDDQLLGWVSNMTKGFAAQWNASYSKITDHLAFSPTPTEKQIAEGLTKVGFKTVIGMESKQNPGEYLAKEGDLWKEHGITFISYPIKSADEITLQDFDEVLQLIENQAGPILLHSEIGQVAAIFVFAAVAKQNARKASEIPTWASELGFDFEGLGRLTQKMTAWIEK</sequence>
<dbReference type="PANTHER" id="PTHR46115">
    <property type="entry name" value="THIOREDOXIN-LIKE PROTEIN 1"/>
    <property type="match status" value="1"/>
</dbReference>
<dbReference type="Proteomes" id="UP000780801">
    <property type="component" value="Unassembled WGS sequence"/>
</dbReference>
<dbReference type="InterPro" id="IPR013766">
    <property type="entry name" value="Thioredoxin_domain"/>
</dbReference>
<dbReference type="Gene3D" id="3.90.190.10">
    <property type="entry name" value="Protein tyrosine phosphatase superfamily"/>
    <property type="match status" value="1"/>
</dbReference>
<organism evidence="3 4">
    <name type="scientific">Lunasporangiospora selenospora</name>
    <dbReference type="NCBI Taxonomy" id="979761"/>
    <lineage>
        <taxon>Eukaryota</taxon>
        <taxon>Fungi</taxon>
        <taxon>Fungi incertae sedis</taxon>
        <taxon>Mucoromycota</taxon>
        <taxon>Mortierellomycotina</taxon>
        <taxon>Mortierellomycetes</taxon>
        <taxon>Mortierellales</taxon>
        <taxon>Mortierellaceae</taxon>
        <taxon>Lunasporangiospora</taxon>
    </lineage>
</organism>
<dbReference type="SUPFAM" id="SSF52833">
    <property type="entry name" value="Thioredoxin-like"/>
    <property type="match status" value="1"/>
</dbReference>
<feature type="domain" description="Thioredoxin" evidence="2">
    <location>
        <begin position="1"/>
        <end position="121"/>
    </location>
</feature>
<name>A0A9P6FT46_9FUNG</name>
<evidence type="ECO:0000256" key="1">
    <source>
        <dbReference type="ARBA" id="ARBA00023157"/>
    </source>
</evidence>
<gene>
    <name evidence="3" type="primary">TRX-2</name>
    <name evidence="3" type="ORF">BGW38_001659</name>
</gene>
<dbReference type="InterPro" id="IPR036249">
    <property type="entry name" value="Thioredoxin-like_sf"/>
</dbReference>
<protein>
    <submittedName>
        <fullName evidence="3">Thioredoxin-2</fullName>
    </submittedName>
</protein>
<dbReference type="PROSITE" id="PS51352">
    <property type="entry name" value="THIOREDOXIN_2"/>
    <property type="match status" value="1"/>
</dbReference>
<comment type="caution">
    <text evidence="3">The sequence shown here is derived from an EMBL/GenBank/DDBJ whole genome shotgun (WGS) entry which is preliminary data.</text>
</comment>
<evidence type="ECO:0000259" key="2">
    <source>
        <dbReference type="PROSITE" id="PS51352"/>
    </source>
</evidence>
<reference evidence="3" key="1">
    <citation type="journal article" date="2020" name="Fungal Divers.">
        <title>Resolving the Mortierellaceae phylogeny through synthesis of multi-gene phylogenetics and phylogenomics.</title>
        <authorList>
            <person name="Vandepol N."/>
            <person name="Liber J."/>
            <person name="Desiro A."/>
            <person name="Na H."/>
            <person name="Kennedy M."/>
            <person name="Barry K."/>
            <person name="Grigoriev I.V."/>
            <person name="Miller A.N."/>
            <person name="O'Donnell K."/>
            <person name="Stajich J.E."/>
            <person name="Bonito G."/>
        </authorList>
    </citation>
    <scope>NUCLEOTIDE SEQUENCE</scope>
    <source>
        <strain evidence="3">KOD1015</strain>
    </source>
</reference>
<dbReference type="Pfam" id="PF00085">
    <property type="entry name" value="Thioredoxin"/>
    <property type="match status" value="1"/>
</dbReference>
<evidence type="ECO:0000313" key="4">
    <source>
        <dbReference type="Proteomes" id="UP000780801"/>
    </source>
</evidence>
<accession>A0A9P6FT46</accession>
<proteinExistence type="predicted"/>
<keyword evidence="1" id="KW-1015">Disulfide bond</keyword>
<dbReference type="OrthoDB" id="10263751at2759"/>
<dbReference type="EMBL" id="JAABOA010001536">
    <property type="protein sequence ID" value="KAF9581355.1"/>
    <property type="molecule type" value="Genomic_DNA"/>
</dbReference>
<dbReference type="CDD" id="cd02947">
    <property type="entry name" value="TRX_family"/>
    <property type="match status" value="1"/>
</dbReference>
<dbReference type="AlphaFoldDB" id="A0A9P6FT46"/>
<dbReference type="InterPro" id="IPR029021">
    <property type="entry name" value="Prot-tyrosine_phosphatase-like"/>
</dbReference>
<keyword evidence="4" id="KW-1185">Reference proteome</keyword>
<dbReference type="SUPFAM" id="SSF52799">
    <property type="entry name" value="(Phosphotyrosine protein) phosphatases II"/>
    <property type="match status" value="1"/>
</dbReference>